<organism evidence="4 5">
    <name type="scientific">Pseudocohnilembus persalinus</name>
    <name type="common">Ciliate</name>
    <dbReference type="NCBI Taxonomy" id="266149"/>
    <lineage>
        <taxon>Eukaryota</taxon>
        <taxon>Sar</taxon>
        <taxon>Alveolata</taxon>
        <taxon>Ciliophora</taxon>
        <taxon>Intramacronucleata</taxon>
        <taxon>Oligohymenophorea</taxon>
        <taxon>Scuticociliatia</taxon>
        <taxon>Philasterida</taxon>
        <taxon>Pseudocohnilembidae</taxon>
        <taxon>Pseudocohnilembus</taxon>
    </lineage>
</organism>
<dbReference type="PRINTS" id="PR00449">
    <property type="entry name" value="RASTRNSFRMNG"/>
</dbReference>
<protein>
    <submittedName>
        <fullName evidence="4">p-loop containing nucleoside triphosphate hydrolase</fullName>
    </submittedName>
</protein>
<proteinExistence type="predicted"/>
<dbReference type="GO" id="GO:0005525">
    <property type="term" value="F:GTP binding"/>
    <property type="evidence" value="ECO:0007669"/>
    <property type="project" value="UniProtKB-KW"/>
</dbReference>
<dbReference type="OMA" id="NHSATIG"/>
<dbReference type="InterPro" id="IPR027417">
    <property type="entry name" value="P-loop_NTPase"/>
</dbReference>
<evidence type="ECO:0000256" key="1">
    <source>
        <dbReference type="ARBA" id="ARBA00022741"/>
    </source>
</evidence>
<dbReference type="SMART" id="SM00175">
    <property type="entry name" value="RAB"/>
    <property type="match status" value="1"/>
</dbReference>
<dbReference type="PROSITE" id="PS51421">
    <property type="entry name" value="RAS"/>
    <property type="match status" value="1"/>
</dbReference>
<reference evidence="4 5" key="1">
    <citation type="journal article" date="2015" name="Sci. Rep.">
        <title>Genome of the facultative scuticociliatosis pathogen Pseudocohnilembus persalinus provides insight into its virulence through horizontal gene transfer.</title>
        <authorList>
            <person name="Xiong J."/>
            <person name="Wang G."/>
            <person name="Cheng J."/>
            <person name="Tian M."/>
            <person name="Pan X."/>
            <person name="Warren A."/>
            <person name="Jiang C."/>
            <person name="Yuan D."/>
            <person name="Miao W."/>
        </authorList>
    </citation>
    <scope>NUCLEOTIDE SEQUENCE [LARGE SCALE GENOMIC DNA]</scope>
    <source>
        <strain evidence="4">36N120E</strain>
    </source>
</reference>
<dbReference type="SMART" id="SM00173">
    <property type="entry name" value="RAS"/>
    <property type="match status" value="1"/>
</dbReference>
<evidence type="ECO:0000256" key="3">
    <source>
        <dbReference type="SAM" id="MobiDB-lite"/>
    </source>
</evidence>
<dbReference type="AlphaFoldDB" id="A0A0V0QC90"/>
<dbReference type="PROSITE" id="PS51419">
    <property type="entry name" value="RAB"/>
    <property type="match status" value="1"/>
</dbReference>
<dbReference type="NCBIfam" id="TIGR00231">
    <property type="entry name" value="small_GTP"/>
    <property type="match status" value="1"/>
</dbReference>
<sequence>MNSVVQDKNYKIIVVGDAKVGKTSILEQYCYNKFDINERVTIGTDVRTKRIQEQNRGSTIVLSFWDIAGQERYQSISKIFIKDTSGCLVVTDITDRKSLENSLKWKEVIEENLNENVPIILVQNKIDLINGKDSHQLEDFQKEENFKQFYQENNFTQGFRISAQYKTNFNTVFDELIKFIKMRQNKNNVLSSTMTQSYQESMISQNSTYQISRNPKRKNQNKGKESKCC</sequence>
<feature type="compositionally biased region" description="Polar residues" evidence="3">
    <location>
        <begin position="204"/>
        <end position="213"/>
    </location>
</feature>
<dbReference type="FunFam" id="3.40.50.300:FF:001447">
    <property type="entry name" value="Ras-related protein Rab-1B"/>
    <property type="match status" value="1"/>
</dbReference>
<feature type="region of interest" description="Disordered" evidence="3">
    <location>
        <begin position="204"/>
        <end position="229"/>
    </location>
</feature>
<dbReference type="SMART" id="SM00174">
    <property type="entry name" value="RHO"/>
    <property type="match status" value="1"/>
</dbReference>
<comment type="caution">
    <text evidence="4">The sequence shown here is derived from an EMBL/GenBank/DDBJ whole genome shotgun (WGS) entry which is preliminary data.</text>
</comment>
<evidence type="ECO:0000313" key="5">
    <source>
        <dbReference type="Proteomes" id="UP000054937"/>
    </source>
</evidence>
<dbReference type="CDD" id="cd00154">
    <property type="entry name" value="Rab"/>
    <property type="match status" value="1"/>
</dbReference>
<dbReference type="InterPro" id="IPR050227">
    <property type="entry name" value="Rab"/>
</dbReference>
<dbReference type="EMBL" id="LDAU01000204">
    <property type="protein sequence ID" value="KRW99794.1"/>
    <property type="molecule type" value="Genomic_DNA"/>
</dbReference>
<dbReference type="OrthoDB" id="245989at2759"/>
<evidence type="ECO:0000256" key="2">
    <source>
        <dbReference type="ARBA" id="ARBA00023134"/>
    </source>
</evidence>
<keyword evidence="5" id="KW-1185">Reference proteome</keyword>
<keyword evidence="2" id="KW-0342">GTP-binding</keyword>
<dbReference type="Proteomes" id="UP000054937">
    <property type="component" value="Unassembled WGS sequence"/>
</dbReference>
<dbReference type="PANTHER" id="PTHR47977">
    <property type="entry name" value="RAS-RELATED PROTEIN RAB"/>
    <property type="match status" value="1"/>
</dbReference>
<accession>A0A0V0QC90</accession>
<gene>
    <name evidence="4" type="ORF">PPERSA_07871</name>
</gene>
<dbReference type="Pfam" id="PF00071">
    <property type="entry name" value="Ras"/>
    <property type="match status" value="1"/>
</dbReference>
<name>A0A0V0QC90_PSEPJ</name>
<dbReference type="InParanoid" id="A0A0V0QC90"/>
<keyword evidence="1" id="KW-0547">Nucleotide-binding</keyword>
<dbReference type="InterPro" id="IPR001806">
    <property type="entry name" value="Small_GTPase"/>
</dbReference>
<dbReference type="InterPro" id="IPR005225">
    <property type="entry name" value="Small_GTP-bd"/>
</dbReference>
<evidence type="ECO:0000313" key="4">
    <source>
        <dbReference type="EMBL" id="KRW99794.1"/>
    </source>
</evidence>
<keyword evidence="4" id="KW-0378">Hydrolase</keyword>
<dbReference type="PROSITE" id="PS51417">
    <property type="entry name" value="ARF"/>
    <property type="match status" value="1"/>
</dbReference>
<dbReference type="GO" id="GO:0003924">
    <property type="term" value="F:GTPase activity"/>
    <property type="evidence" value="ECO:0007669"/>
    <property type="project" value="InterPro"/>
</dbReference>
<dbReference type="SMART" id="SM00176">
    <property type="entry name" value="RAN"/>
    <property type="match status" value="1"/>
</dbReference>
<dbReference type="SUPFAM" id="SSF52540">
    <property type="entry name" value="P-loop containing nucleoside triphosphate hydrolases"/>
    <property type="match status" value="1"/>
</dbReference>
<dbReference type="Gene3D" id="3.40.50.300">
    <property type="entry name" value="P-loop containing nucleotide triphosphate hydrolases"/>
    <property type="match status" value="1"/>
</dbReference>